<accession>A0A926N6A2</accession>
<evidence type="ECO:0000313" key="2">
    <source>
        <dbReference type="Proteomes" id="UP000661691"/>
    </source>
</evidence>
<proteinExistence type="predicted"/>
<protein>
    <submittedName>
        <fullName evidence="1">DUF4912 domain-containing protein</fullName>
    </submittedName>
</protein>
<dbReference type="InterPro" id="IPR032585">
    <property type="entry name" value="DUF4912"/>
</dbReference>
<dbReference type="EMBL" id="JACXAH010000012">
    <property type="protein sequence ID" value="MBD1372649.1"/>
    <property type="molecule type" value="Genomic_DNA"/>
</dbReference>
<evidence type="ECO:0000313" key="1">
    <source>
        <dbReference type="EMBL" id="MBD1372649.1"/>
    </source>
</evidence>
<dbReference type="Pfam" id="PF16258">
    <property type="entry name" value="DUF4912"/>
    <property type="match status" value="1"/>
</dbReference>
<dbReference type="Proteomes" id="UP000661691">
    <property type="component" value="Unassembled WGS sequence"/>
</dbReference>
<dbReference type="AlphaFoldDB" id="A0A926N6A2"/>
<reference evidence="1" key="1">
    <citation type="submission" date="2020-09" db="EMBL/GenBank/DDBJ databases">
        <title>A novel bacterium of genus Hazenella, isolated from South China Sea.</title>
        <authorList>
            <person name="Huang H."/>
            <person name="Mo K."/>
            <person name="Hu Y."/>
        </authorList>
    </citation>
    <scope>NUCLEOTIDE SEQUENCE</scope>
    <source>
        <strain evidence="1">IB182357</strain>
    </source>
</reference>
<dbReference type="RefSeq" id="WP_191140562.1">
    <property type="nucleotide sequence ID" value="NZ_JACXAG020000006.1"/>
</dbReference>
<gene>
    <name evidence="1" type="ORF">IC620_09810</name>
</gene>
<sequence>MNRNLNIKMKSFLKLFKINETKAFMYWNITPARMNVVLKNQPQLKKTCKICVRLYDITNPMAKTYQQITTAPTTKSQRFSNLLPNHCYYAQLGLYHNNVFYPLLLSNEIVTSNHKHTQMTLHAAQKEATQDINIDDSILLFSLSSYNNNPCGKC</sequence>
<comment type="caution">
    <text evidence="1">The sequence shown here is derived from an EMBL/GenBank/DDBJ whole genome shotgun (WGS) entry which is preliminary data.</text>
</comment>
<keyword evidence="2" id="KW-1185">Reference proteome</keyword>
<name>A0A926N6A2_9BACL</name>
<organism evidence="1 2">
    <name type="scientific">Polycladospora coralii</name>
    <dbReference type="NCBI Taxonomy" id="2771432"/>
    <lineage>
        <taxon>Bacteria</taxon>
        <taxon>Bacillati</taxon>
        <taxon>Bacillota</taxon>
        <taxon>Bacilli</taxon>
        <taxon>Bacillales</taxon>
        <taxon>Thermoactinomycetaceae</taxon>
        <taxon>Polycladospora</taxon>
    </lineage>
</organism>